<dbReference type="Pfam" id="PF00090">
    <property type="entry name" value="TSP_1"/>
    <property type="match status" value="13"/>
</dbReference>
<keyword evidence="5" id="KW-0378">Hydrolase</keyword>
<feature type="binding site" evidence="10">
    <location>
        <position position="513"/>
    </location>
    <ligand>
        <name>Zn(2+)</name>
        <dbReference type="ChEBI" id="CHEBI:29105"/>
        <note>catalytic</note>
    </ligand>
</feature>
<evidence type="ECO:0000256" key="11">
    <source>
        <dbReference type="SAM" id="Phobius"/>
    </source>
</evidence>
<feature type="transmembrane region" description="Helical" evidence="11">
    <location>
        <begin position="141"/>
        <end position="163"/>
    </location>
</feature>
<dbReference type="InterPro" id="IPR000884">
    <property type="entry name" value="TSP1_rpt"/>
</dbReference>
<dbReference type="InterPro" id="IPR001590">
    <property type="entry name" value="Peptidase_M12B"/>
</dbReference>
<evidence type="ECO:0000259" key="12">
    <source>
        <dbReference type="PROSITE" id="PS50215"/>
    </source>
</evidence>
<evidence type="ECO:0000256" key="4">
    <source>
        <dbReference type="ARBA" id="ARBA00022723"/>
    </source>
</evidence>
<feature type="domain" description="Peptidase M12B" evidence="12">
    <location>
        <begin position="359"/>
        <end position="556"/>
    </location>
</feature>
<dbReference type="GO" id="GO:0031012">
    <property type="term" value="C:extracellular matrix"/>
    <property type="evidence" value="ECO:0007669"/>
    <property type="project" value="TreeGrafter"/>
</dbReference>
<dbReference type="Gene3D" id="3.40.390.10">
    <property type="entry name" value="Collagenase (Catalytic Domain)"/>
    <property type="match status" value="1"/>
</dbReference>
<evidence type="ECO:0000256" key="7">
    <source>
        <dbReference type="ARBA" id="ARBA00023049"/>
    </source>
</evidence>
<dbReference type="InterPro" id="IPR050439">
    <property type="entry name" value="ADAMTS_ADAMTS-like"/>
</dbReference>
<evidence type="ECO:0000256" key="5">
    <source>
        <dbReference type="ARBA" id="ARBA00022801"/>
    </source>
</evidence>
<evidence type="ECO:0000256" key="8">
    <source>
        <dbReference type="ARBA" id="ARBA00023157"/>
    </source>
</evidence>
<dbReference type="Pfam" id="PF17771">
    <property type="entry name" value="ADAMTS_CR_2"/>
    <property type="match status" value="1"/>
</dbReference>
<dbReference type="InterPro" id="IPR036383">
    <property type="entry name" value="TSP1_rpt_sf"/>
</dbReference>
<dbReference type="PANTHER" id="PTHR13723:SF315">
    <property type="entry name" value="NO LONG NERVE CORD, ISOFORM C"/>
    <property type="match status" value="1"/>
</dbReference>
<evidence type="ECO:0000313" key="13">
    <source>
        <dbReference type="EMBL" id="KFD70252.1"/>
    </source>
</evidence>
<keyword evidence="9" id="KW-0325">Glycoprotein</keyword>
<feature type="non-terminal residue" evidence="13">
    <location>
        <position position="1569"/>
    </location>
</feature>
<dbReference type="FunFam" id="2.20.100.10:FF:000002">
    <property type="entry name" value="Unc-5 netrin receptor C"/>
    <property type="match status" value="1"/>
</dbReference>
<evidence type="ECO:0000256" key="6">
    <source>
        <dbReference type="ARBA" id="ARBA00022833"/>
    </source>
</evidence>
<dbReference type="GO" id="GO:0004222">
    <property type="term" value="F:metalloendopeptidase activity"/>
    <property type="evidence" value="ECO:0007669"/>
    <property type="project" value="InterPro"/>
</dbReference>
<dbReference type="Gene3D" id="2.20.100.10">
    <property type="entry name" value="Thrombospondin type-1 (TSP1) repeat"/>
    <property type="match status" value="13"/>
</dbReference>
<keyword evidence="11" id="KW-0812">Transmembrane</keyword>
<keyword evidence="7" id="KW-0482">Metalloprotease</keyword>
<dbReference type="GO" id="GO:0006508">
    <property type="term" value="P:proteolysis"/>
    <property type="evidence" value="ECO:0007669"/>
    <property type="project" value="UniProtKB-KW"/>
</dbReference>
<feature type="disulfide bond" evidence="10">
    <location>
        <begin position="526"/>
        <end position="531"/>
    </location>
</feature>
<feature type="active site" evidence="10">
    <location>
        <position position="510"/>
    </location>
</feature>
<keyword evidence="8 10" id="KW-1015">Disulfide bond</keyword>
<feature type="binding site" evidence="10">
    <location>
        <position position="519"/>
    </location>
    <ligand>
        <name>Zn(2+)</name>
        <dbReference type="ChEBI" id="CHEBI:29105"/>
        <note>catalytic</note>
    </ligand>
</feature>
<evidence type="ECO:0000256" key="3">
    <source>
        <dbReference type="ARBA" id="ARBA00022670"/>
    </source>
</evidence>
<reference evidence="13" key="1">
    <citation type="journal article" date="2014" name="Nat. Genet.">
        <title>Genome and transcriptome of the porcine whipworm Trichuris suis.</title>
        <authorList>
            <person name="Jex A.R."/>
            <person name="Nejsum P."/>
            <person name="Schwarz E.M."/>
            <person name="Hu L."/>
            <person name="Young N.D."/>
            <person name="Hall R.S."/>
            <person name="Korhonen P.K."/>
            <person name="Liao S."/>
            <person name="Thamsborg S."/>
            <person name="Xia J."/>
            <person name="Xu P."/>
            <person name="Wang S."/>
            <person name="Scheerlinck J.P."/>
            <person name="Hofmann A."/>
            <person name="Sternberg P.W."/>
            <person name="Wang J."/>
            <person name="Gasser R.B."/>
        </authorList>
    </citation>
    <scope>NUCLEOTIDE SEQUENCE [LARGE SCALE GENOMIC DNA]</scope>
    <source>
        <strain evidence="13">DCEP-RM93F</strain>
    </source>
</reference>
<dbReference type="GO" id="GO:0046872">
    <property type="term" value="F:metal ion binding"/>
    <property type="evidence" value="ECO:0007669"/>
    <property type="project" value="UniProtKB-KW"/>
</dbReference>
<evidence type="ECO:0000256" key="9">
    <source>
        <dbReference type="ARBA" id="ARBA00023180"/>
    </source>
</evidence>
<dbReference type="EMBL" id="KL367489">
    <property type="protein sequence ID" value="KFD70252.1"/>
    <property type="molecule type" value="Genomic_DNA"/>
</dbReference>
<evidence type="ECO:0000256" key="1">
    <source>
        <dbReference type="ARBA" id="ARBA00004613"/>
    </source>
</evidence>
<evidence type="ECO:0000256" key="10">
    <source>
        <dbReference type="PROSITE-ProRule" id="PRU00276"/>
    </source>
</evidence>
<keyword evidence="2" id="KW-0964">Secreted</keyword>
<dbReference type="MEROPS" id="M12.302"/>
<accession>A0A085NLA6</accession>
<comment type="caution">
    <text evidence="10">Lacks conserved residue(s) required for the propagation of feature annotation.</text>
</comment>
<dbReference type="Pfam" id="PF25379">
    <property type="entry name" value="Adt-1"/>
    <property type="match status" value="1"/>
</dbReference>
<keyword evidence="3" id="KW-0645">Protease</keyword>
<dbReference type="GO" id="GO:0030198">
    <property type="term" value="P:extracellular matrix organization"/>
    <property type="evidence" value="ECO:0007669"/>
    <property type="project" value="TreeGrafter"/>
</dbReference>
<proteinExistence type="predicted"/>
<evidence type="ECO:0000256" key="2">
    <source>
        <dbReference type="ARBA" id="ARBA00022525"/>
    </source>
</evidence>
<dbReference type="GO" id="GO:0005576">
    <property type="term" value="C:extracellular region"/>
    <property type="evidence" value="ECO:0007669"/>
    <property type="project" value="UniProtKB-SubCell"/>
</dbReference>
<dbReference type="PROSITE" id="PS50215">
    <property type="entry name" value="ADAM_MEPRO"/>
    <property type="match status" value="1"/>
</dbReference>
<comment type="subcellular location">
    <subcellularLocation>
        <location evidence="1">Secreted</location>
    </subcellularLocation>
</comment>
<keyword evidence="4 10" id="KW-0479">Metal-binding</keyword>
<dbReference type="SUPFAM" id="SSF82895">
    <property type="entry name" value="TSP-1 type 1 repeat"/>
    <property type="match status" value="13"/>
</dbReference>
<dbReference type="PROSITE" id="PS50092">
    <property type="entry name" value="TSP1"/>
    <property type="match status" value="13"/>
</dbReference>
<dbReference type="Gene3D" id="3.40.1620.60">
    <property type="match status" value="1"/>
</dbReference>
<feature type="binding site" evidence="10">
    <location>
        <position position="509"/>
    </location>
    <ligand>
        <name>Zn(2+)</name>
        <dbReference type="ChEBI" id="CHEBI:29105"/>
        <note>catalytic</note>
    </ligand>
</feature>
<gene>
    <name evidence="13" type="ORF">M514_09208</name>
</gene>
<dbReference type="InterPro" id="IPR024079">
    <property type="entry name" value="MetalloPept_cat_dom_sf"/>
</dbReference>
<dbReference type="PANTHER" id="PTHR13723">
    <property type="entry name" value="ADAMTS A DISINTEGRIN AND METALLOPROTEASE WITH THROMBOSPONDIN MOTIFS PROTEASE"/>
    <property type="match status" value="1"/>
</dbReference>
<dbReference type="Proteomes" id="UP000030758">
    <property type="component" value="Unassembled WGS sequence"/>
</dbReference>
<name>A0A085NLA6_9BILA</name>
<organism evidence="13">
    <name type="scientific">Trichuris suis</name>
    <name type="common">pig whipworm</name>
    <dbReference type="NCBI Taxonomy" id="68888"/>
    <lineage>
        <taxon>Eukaryota</taxon>
        <taxon>Metazoa</taxon>
        <taxon>Ecdysozoa</taxon>
        <taxon>Nematoda</taxon>
        <taxon>Enoplea</taxon>
        <taxon>Dorylaimia</taxon>
        <taxon>Trichinellida</taxon>
        <taxon>Trichuridae</taxon>
        <taxon>Trichuris</taxon>
    </lineage>
</organism>
<dbReference type="InterPro" id="IPR041645">
    <property type="entry name" value="ADAMTS_CR_2"/>
</dbReference>
<dbReference type="Pfam" id="PF01421">
    <property type="entry name" value="Reprolysin"/>
    <property type="match status" value="1"/>
</dbReference>
<protein>
    <recommendedName>
        <fullName evidence="12">Peptidase M12B domain-containing protein</fullName>
    </recommendedName>
</protein>
<dbReference type="SMART" id="SM00209">
    <property type="entry name" value="TSP1"/>
    <property type="match status" value="14"/>
</dbReference>
<keyword evidence="11" id="KW-0472">Membrane</keyword>
<sequence length="1569" mass="174113">MFFNFSCNLRLLCSALCGYFREVFLYRTSPCLVSVAVLHLFAAGKNRRLHEWQTRMKEWLLWHMATGPANLKRNWTAGCREGKRQNCAMASSGRSVPKTLKNLVDGGASSGVNACCCERFALIMHIYPRLPFSSSQMSRRLFNFISPWCLVIVLLPAGIMLHVNSVLEPFPESDFAGFDSDVVEELFFNPNSYSNNGSAFHFRAFNETFKLKLWPRTDLVRTEAAMVTRDSYSQNGTFRKLPLRPCHFHGYVLSHRNANVALSVCGFIRGIIALDDHFLIIHPKYESSVRLPKGPHRHLIYKRSLPPKPVLDEDTLQHVEETVFHEIQPEVFCDVEASPAQLPLPFQSDYARRNLPDVLTLELAVFTDDKLWQVFKNIYASKAEEELQDYAISLINNVNLLFQQPTIRPKLKIQVVHFEMWKDSPEALKSTVHKHGEAQLFLDAFCRFQSKLSSTGKRWDHATLLTGYDIYHSTTSVAGVAPVARMCDPQFSCSLIEGNHLGRSFVMAHEMGHNLGMLHDGIQNQCSQTCCLMSSVNGAGRTAWSPCSTRELQSFLLAISRPESSIRNCLSAAETPRESAVAGKKLPLPGQRYTADEQCEFFWGKGYGHEIPEGKSRADICYVLWCSNGGTTISSAHPALEGTWCGGSNWCKNGKCVPWPADQVPPAVDGQWSAWSSLKHSHCSDCVVKGAIRLRKEVRMCSSPSPNNGGKNCVGSAVRGLVCRGDSDCDNMSKKEFANRICLSIRDDPVKPDKELTGRSFQHPTSPCKMWCYLKDTLLIRSKGRYPDGTPCGHRRYCVAGVCLRNICGGEAVVSIQSECPENVNASDHPDKWSSWSPWTACSSSCGAGYRSRLRSCLSQSCSGPAQEESPCQGEKCPYSWSDWSAWSSCSLSCGGGLRLRSRKCPSEGDCSGKAIEFEQCATDKCSDTWSAWSSWSDCSVACGVGYKKRSRECTGSSPSQCEGFAEELMICENQPCQKVWSEWSSCTGQCGGGIGTRSRRILCPFGSTDCHDSNTTEVVESCENNALCGQWSSWDEWSACSSTCGQGTQKRSRTCSGGERADPNLSCLGDSAEVRSCSMTACDETTNSWTAWTSCSSTCGDGVKSRSKQCGSNSNCVAHVEKVSCNLGDCKLFHSSFLGAWQSWSDCSASCGAGQRRRIRDCLSNDKTYCPPEDLVEFQSCHGISCLSEPVWSEWSEWTTCSANCGGGRQTRRRSCIRNSLSKSGCNGFSVEEQSCNALPCDTVEMDNIRQRRFTPPTWSMWSSWSRCSCHTGSHIRVRMCIVSDTQMAGFCLGPSVEEASCLAETCDPVDGGWALWSEWSSCTASCGGKKLRFRLCSDPLPANGGSHCAGEAVSVENCPSLCKEEQEMASGSWADWSEWSQCYGTVCGRRKRQRTRHCDSAHTGPYHCDGNDFELVVCPEDGYCADSPNGVWTSWTGWSDCKGSCGNSFRRRHRFCRMPIPSIQISYGHSRCSGEAMESEPCHPPLCHQRTAEWSLWSSWSTCSSLCNDGFQARFRQCQNNNGDASTFCLGTSSEMRSCPSGRQPRLCTSTVRNHELLESEIRKWET</sequence>
<keyword evidence="6 10" id="KW-0862">Zinc</keyword>
<keyword evidence="11" id="KW-1133">Transmembrane helix</keyword>
<dbReference type="InterPro" id="IPR057401">
    <property type="entry name" value="Adt-1/2-like_dom"/>
</dbReference>
<dbReference type="SUPFAM" id="SSF55486">
    <property type="entry name" value="Metalloproteases ('zincins'), catalytic domain"/>
    <property type="match status" value="1"/>
</dbReference>